<accession>A0A6J6FAM9</accession>
<name>A0A6J6FAM9_9ZZZZ</name>
<sequence>MSAPTTQPRSLANVRRATAGSGPRRHRRRSFWQRSLDEARGSGDWYRIPKLYTKKTAQQIASDVRCAHLRPTSVHRVRGFAPGEMWESKWIPTTIGAPGDCEVWVRFLGEKFSLAEAG</sequence>
<feature type="compositionally biased region" description="Polar residues" evidence="1">
    <location>
        <begin position="1"/>
        <end position="10"/>
    </location>
</feature>
<proteinExistence type="predicted"/>
<feature type="region of interest" description="Disordered" evidence="1">
    <location>
        <begin position="1"/>
        <end position="33"/>
    </location>
</feature>
<dbReference type="EMBL" id="CAEZTS010000125">
    <property type="protein sequence ID" value="CAB4585640.1"/>
    <property type="molecule type" value="Genomic_DNA"/>
</dbReference>
<reference evidence="2" key="1">
    <citation type="submission" date="2020-05" db="EMBL/GenBank/DDBJ databases">
        <authorList>
            <person name="Chiriac C."/>
            <person name="Salcher M."/>
            <person name="Ghai R."/>
            <person name="Kavagutti S V."/>
        </authorList>
    </citation>
    <scope>NUCLEOTIDE SEQUENCE</scope>
</reference>
<gene>
    <name evidence="2" type="ORF">UFOPK1722_01333</name>
</gene>
<evidence type="ECO:0000256" key="1">
    <source>
        <dbReference type="SAM" id="MobiDB-lite"/>
    </source>
</evidence>
<evidence type="ECO:0000313" key="2">
    <source>
        <dbReference type="EMBL" id="CAB4585640.1"/>
    </source>
</evidence>
<protein>
    <submittedName>
        <fullName evidence="2">Unannotated protein</fullName>
    </submittedName>
</protein>
<dbReference type="AlphaFoldDB" id="A0A6J6FAM9"/>
<organism evidence="2">
    <name type="scientific">freshwater metagenome</name>
    <dbReference type="NCBI Taxonomy" id="449393"/>
    <lineage>
        <taxon>unclassified sequences</taxon>
        <taxon>metagenomes</taxon>
        <taxon>ecological metagenomes</taxon>
    </lineage>
</organism>